<organism evidence="3 4">
    <name type="scientific">Pendulispora brunnea</name>
    <dbReference type="NCBI Taxonomy" id="2905690"/>
    <lineage>
        <taxon>Bacteria</taxon>
        <taxon>Pseudomonadati</taxon>
        <taxon>Myxococcota</taxon>
        <taxon>Myxococcia</taxon>
        <taxon>Myxococcales</taxon>
        <taxon>Sorangiineae</taxon>
        <taxon>Pendulisporaceae</taxon>
        <taxon>Pendulispora</taxon>
    </lineage>
</organism>
<feature type="signal peptide" evidence="2">
    <location>
        <begin position="1"/>
        <end position="29"/>
    </location>
</feature>
<keyword evidence="2" id="KW-0732">Signal</keyword>
<evidence type="ECO:0000313" key="3">
    <source>
        <dbReference type="EMBL" id="WXA93548.1"/>
    </source>
</evidence>
<evidence type="ECO:0000256" key="2">
    <source>
        <dbReference type="SAM" id="SignalP"/>
    </source>
</evidence>
<evidence type="ECO:0008006" key="5">
    <source>
        <dbReference type="Google" id="ProtNLM"/>
    </source>
</evidence>
<gene>
    <name evidence="3" type="ORF">LZC95_44740</name>
</gene>
<sequence>MLRRSVTFASAVALTALSALFIQSSGCSSDDGGAPSSDAGRDQGPIIPEPDASSWTPANLFPALWLESDIVSGSNGKVTQWTDKSGKGNHALQPDAARQPKTTDFNGRRAVSFGPKTILIIEDSASLQWGTDDFAFFTLVRYTGVDDAEHADLYTKNGFPDPYPGVQMVVTALADTDAGRVSQFLMGTSNPSRIQTRKPGGYADGEPHLTSFRRLGSKLQLRVDFQPAGEMTLAPINVSAVGVPAKIGAQNESQWLLCDIATLIGVHATVSDDDVIKVETYLKERYGL</sequence>
<evidence type="ECO:0000256" key="1">
    <source>
        <dbReference type="SAM" id="MobiDB-lite"/>
    </source>
</evidence>
<reference evidence="3 4" key="1">
    <citation type="submission" date="2021-12" db="EMBL/GenBank/DDBJ databases">
        <title>Discovery of the Pendulisporaceae a myxobacterial family with distinct sporulation behavior and unique specialized metabolism.</title>
        <authorList>
            <person name="Garcia R."/>
            <person name="Popoff A."/>
            <person name="Bader C.D."/>
            <person name="Loehr J."/>
            <person name="Walesch S."/>
            <person name="Walt C."/>
            <person name="Boldt J."/>
            <person name="Bunk B."/>
            <person name="Haeckl F.J.F.P.J."/>
            <person name="Gunesch A.P."/>
            <person name="Birkelbach J."/>
            <person name="Nuebel U."/>
            <person name="Pietschmann T."/>
            <person name="Bach T."/>
            <person name="Mueller R."/>
        </authorList>
    </citation>
    <scope>NUCLEOTIDE SEQUENCE [LARGE SCALE GENOMIC DNA]</scope>
    <source>
        <strain evidence="3 4">MSr12523</strain>
    </source>
</reference>
<dbReference type="Proteomes" id="UP001379533">
    <property type="component" value="Chromosome"/>
</dbReference>
<accession>A0ABZ2K854</accession>
<feature type="region of interest" description="Disordered" evidence="1">
    <location>
        <begin position="83"/>
        <end position="107"/>
    </location>
</feature>
<feature type="compositionally biased region" description="Low complexity" evidence="1">
    <location>
        <begin position="28"/>
        <end position="38"/>
    </location>
</feature>
<dbReference type="RefSeq" id="WP_394844148.1">
    <property type="nucleotide sequence ID" value="NZ_CP089982.1"/>
</dbReference>
<protein>
    <recommendedName>
        <fullName evidence="5">Lipoprotein</fullName>
    </recommendedName>
</protein>
<keyword evidence="4" id="KW-1185">Reference proteome</keyword>
<evidence type="ECO:0000313" key="4">
    <source>
        <dbReference type="Proteomes" id="UP001379533"/>
    </source>
</evidence>
<dbReference type="EMBL" id="CP089982">
    <property type="protein sequence ID" value="WXA93548.1"/>
    <property type="molecule type" value="Genomic_DNA"/>
</dbReference>
<name>A0ABZ2K854_9BACT</name>
<proteinExistence type="predicted"/>
<feature type="region of interest" description="Disordered" evidence="1">
    <location>
        <begin position="28"/>
        <end position="52"/>
    </location>
</feature>
<feature type="chain" id="PRO_5047314632" description="Lipoprotein" evidence="2">
    <location>
        <begin position="30"/>
        <end position="288"/>
    </location>
</feature>